<reference evidence="13" key="1">
    <citation type="submission" date="2020-06" db="EMBL/GenBank/DDBJ databases">
        <title>Draft genome of Bugula neritina, a colonial animal packing powerful symbionts and potential medicines.</title>
        <authorList>
            <person name="Rayko M."/>
        </authorList>
    </citation>
    <scope>NUCLEOTIDE SEQUENCE [LARGE SCALE GENOMIC DNA]</scope>
    <source>
        <strain evidence="13">Kwan_BN1</strain>
    </source>
</reference>
<keyword evidence="8" id="KW-0342">GTP-binding</keyword>
<keyword evidence="14" id="KW-1185">Reference proteome</keyword>
<dbReference type="InterPro" id="IPR013035">
    <property type="entry name" value="PEP_carboxykinase_C"/>
</dbReference>
<evidence type="ECO:0000256" key="8">
    <source>
        <dbReference type="ARBA" id="ARBA00023134"/>
    </source>
</evidence>
<dbReference type="Pfam" id="PF17297">
    <property type="entry name" value="PEPCK_N"/>
    <property type="match status" value="1"/>
</dbReference>
<evidence type="ECO:0000256" key="3">
    <source>
        <dbReference type="ARBA" id="ARBA00011245"/>
    </source>
</evidence>
<dbReference type="PROSITE" id="PS00505">
    <property type="entry name" value="PEPCK_GTP"/>
    <property type="match status" value="1"/>
</dbReference>
<dbReference type="EC" id="4.1.1.32" evidence="4"/>
<sequence>MVVRFFAGVSRCKTLALFQCNSFASACRSRTTSTSRQATTTGLGLITRINASPLKSVSVEQKRLYTVVKGSLSSLAPKVRSFIEEKAEICQPDNVYICDGSDAENQQMIDTLLESGMIQPLPKYDNCWLALTDPKDVARVEKQTFIVTEDKRRTTPTTTNGAEGKLAIWKSPEDFKMEFDERFPGCMKGRTMYVVPFSMGPVGSPLSKIGVELTDSAYVVASMRIMTRMGANVLKTLGDSEFVKALHSVGQPLPLSHPESLVNNWPCNTEKIMVAHIPDKNEIASFGSGYGGNSLLGKKCFALRLGSILAQREGWLAEHMLILGITNPQGVKKYIAAAFPSACGKTNLAMMTPSLPGYKIECVGDDIAWMRFDSEGQLRAINPEAGFFGVAPGTSMATNPIAMKLIQSNTVFTNVAKTSDGGVYWKGIDDDAVSPGATITSWKRQENWQPGDKTNPAAHPNARFCAPAAQCPIMDPAWEDSAGVPIDAILFGGRRPNGVPLVYESFNWQHGVFVGAAMRSEATAAAEHGGGNKKMIMHDPFAMRPFFGYNFGDYIKHWLSFGERKDVKVPKVFHVNWFRTNNQGDFLWPGFGDNVRVLEWILERVGDKDVARESPIGLIPKPGSLNVEGLGDIDMKELFSISPEFLRDECNEIEKYFKEQVNEDLPPEMWQELLNLQARTESM</sequence>
<evidence type="ECO:0000256" key="1">
    <source>
        <dbReference type="ARBA" id="ARBA00001936"/>
    </source>
</evidence>
<dbReference type="FunFam" id="3.90.228.20:FF:000005">
    <property type="entry name" value="Phosphoenolpyruvate carboxykinase [GTP], mitochondrial"/>
    <property type="match status" value="1"/>
</dbReference>
<feature type="domain" description="Phosphoenolpyruvate carboxykinase GTP-utilising N-terminal" evidence="12">
    <location>
        <begin position="82"/>
        <end position="310"/>
    </location>
</feature>
<dbReference type="GO" id="GO:0071333">
    <property type="term" value="P:cellular response to glucose stimulus"/>
    <property type="evidence" value="ECO:0007669"/>
    <property type="project" value="TreeGrafter"/>
</dbReference>
<dbReference type="AlphaFoldDB" id="A0A7J7J0B5"/>
<dbReference type="InterPro" id="IPR018091">
    <property type="entry name" value="PEP_carboxykin_GTP_CS"/>
</dbReference>
<evidence type="ECO:0000256" key="7">
    <source>
        <dbReference type="ARBA" id="ARBA00022793"/>
    </source>
</evidence>
<evidence type="ECO:0000259" key="11">
    <source>
        <dbReference type="Pfam" id="PF00821"/>
    </source>
</evidence>
<dbReference type="SUPFAM" id="SSF68923">
    <property type="entry name" value="PEP carboxykinase N-terminal domain"/>
    <property type="match status" value="1"/>
</dbReference>
<dbReference type="Gene3D" id="3.90.228.20">
    <property type="match status" value="1"/>
</dbReference>
<dbReference type="GO" id="GO:0019543">
    <property type="term" value="P:propionate catabolic process"/>
    <property type="evidence" value="ECO:0007669"/>
    <property type="project" value="TreeGrafter"/>
</dbReference>
<protein>
    <recommendedName>
        <fullName evidence="4">phosphoenolpyruvate carboxykinase (GTP)</fullName>
        <ecNumber evidence="4">4.1.1.32</ecNumber>
    </recommendedName>
</protein>
<dbReference type="NCBIfam" id="NF003253">
    <property type="entry name" value="PRK04210.1"/>
    <property type="match status" value="1"/>
</dbReference>
<evidence type="ECO:0000256" key="9">
    <source>
        <dbReference type="ARBA" id="ARBA00023211"/>
    </source>
</evidence>
<keyword evidence="6" id="KW-0547">Nucleotide-binding</keyword>
<dbReference type="Gene3D" id="3.40.449.10">
    <property type="entry name" value="Phosphoenolpyruvate Carboxykinase, domain 1"/>
    <property type="match status" value="1"/>
</dbReference>
<dbReference type="GO" id="GO:0006107">
    <property type="term" value="P:oxaloacetate metabolic process"/>
    <property type="evidence" value="ECO:0007669"/>
    <property type="project" value="TreeGrafter"/>
</dbReference>
<dbReference type="GO" id="GO:0005525">
    <property type="term" value="F:GTP binding"/>
    <property type="evidence" value="ECO:0007669"/>
    <property type="project" value="UniProtKB-KW"/>
</dbReference>
<organism evidence="13 14">
    <name type="scientific">Bugula neritina</name>
    <name type="common">Brown bryozoan</name>
    <name type="synonym">Sertularia neritina</name>
    <dbReference type="NCBI Taxonomy" id="10212"/>
    <lineage>
        <taxon>Eukaryota</taxon>
        <taxon>Metazoa</taxon>
        <taxon>Spiralia</taxon>
        <taxon>Lophotrochozoa</taxon>
        <taxon>Bryozoa</taxon>
        <taxon>Gymnolaemata</taxon>
        <taxon>Cheilostomatida</taxon>
        <taxon>Flustrina</taxon>
        <taxon>Buguloidea</taxon>
        <taxon>Bugulidae</taxon>
        <taxon>Bugula</taxon>
    </lineage>
</organism>
<dbReference type="GO" id="GO:0006094">
    <property type="term" value="P:gluconeogenesis"/>
    <property type="evidence" value="ECO:0007669"/>
    <property type="project" value="InterPro"/>
</dbReference>
<dbReference type="Gene3D" id="2.170.8.10">
    <property type="entry name" value="Phosphoenolpyruvate Carboxykinase, domain 2"/>
    <property type="match status" value="1"/>
</dbReference>
<dbReference type="InterPro" id="IPR008209">
    <property type="entry name" value="PEP_carboxykinase_GTP"/>
</dbReference>
<comment type="similarity">
    <text evidence="2">Belongs to the phosphoenolpyruvate carboxykinase [GTP] family.</text>
</comment>
<evidence type="ECO:0000256" key="5">
    <source>
        <dbReference type="ARBA" id="ARBA00022723"/>
    </source>
</evidence>
<gene>
    <name evidence="13" type="ORF">EB796_022083</name>
</gene>
<accession>A0A7J7J0B5</accession>
<evidence type="ECO:0000259" key="12">
    <source>
        <dbReference type="Pfam" id="PF17297"/>
    </source>
</evidence>
<dbReference type="GO" id="GO:0042594">
    <property type="term" value="P:response to starvation"/>
    <property type="evidence" value="ECO:0007669"/>
    <property type="project" value="TreeGrafter"/>
</dbReference>
<keyword evidence="10" id="KW-0456">Lyase</keyword>
<dbReference type="CDD" id="cd00819">
    <property type="entry name" value="PEPCK_GTP"/>
    <property type="match status" value="1"/>
</dbReference>
<comment type="subunit">
    <text evidence="3">Monomer.</text>
</comment>
<keyword evidence="5" id="KW-0479">Metal-binding</keyword>
<proteinExistence type="inferred from homology"/>
<comment type="caution">
    <text evidence="13">The sequence shown here is derived from an EMBL/GenBank/DDBJ whole genome shotgun (WGS) entry which is preliminary data.</text>
</comment>
<dbReference type="GO" id="GO:0004613">
    <property type="term" value="F:phosphoenolpyruvate carboxykinase (GTP) activity"/>
    <property type="evidence" value="ECO:0007669"/>
    <property type="project" value="UniProtKB-EC"/>
</dbReference>
<dbReference type="OrthoDB" id="5841594at2759"/>
<name>A0A7J7J0B5_BUGNE</name>
<evidence type="ECO:0000313" key="13">
    <source>
        <dbReference type="EMBL" id="KAF6019610.1"/>
    </source>
</evidence>
<dbReference type="GO" id="GO:0030145">
    <property type="term" value="F:manganese ion binding"/>
    <property type="evidence" value="ECO:0007669"/>
    <property type="project" value="TreeGrafter"/>
</dbReference>
<dbReference type="PANTHER" id="PTHR11561">
    <property type="entry name" value="PHOSPHOENOLPYRUVATE CARBOXYKINASE"/>
    <property type="match status" value="1"/>
</dbReference>
<keyword evidence="9" id="KW-0464">Manganese</keyword>
<feature type="domain" description="Phosphoenolpyruvate carboxykinase C-terminal P-loop" evidence="11">
    <location>
        <begin position="315"/>
        <end position="678"/>
    </location>
</feature>
<evidence type="ECO:0000256" key="2">
    <source>
        <dbReference type="ARBA" id="ARBA00005796"/>
    </source>
</evidence>
<evidence type="ECO:0000313" key="14">
    <source>
        <dbReference type="Proteomes" id="UP000593567"/>
    </source>
</evidence>
<dbReference type="InterPro" id="IPR035077">
    <property type="entry name" value="PEP_carboxykinase_GTP_C"/>
</dbReference>
<dbReference type="SUPFAM" id="SSF53795">
    <property type="entry name" value="PEP carboxykinase-like"/>
    <property type="match status" value="1"/>
</dbReference>
<dbReference type="PROSITE" id="PS51257">
    <property type="entry name" value="PROKAR_LIPOPROTEIN"/>
    <property type="match status" value="1"/>
</dbReference>
<evidence type="ECO:0000256" key="4">
    <source>
        <dbReference type="ARBA" id="ARBA00012306"/>
    </source>
</evidence>
<dbReference type="GO" id="GO:0005829">
    <property type="term" value="C:cytosol"/>
    <property type="evidence" value="ECO:0007669"/>
    <property type="project" value="TreeGrafter"/>
</dbReference>
<evidence type="ECO:0000256" key="6">
    <source>
        <dbReference type="ARBA" id="ARBA00022741"/>
    </source>
</evidence>
<dbReference type="PANTHER" id="PTHR11561:SF0">
    <property type="entry name" value="PHOSPHOENOLPYRUVATE CARBOXYKINASE [GTP]-RELATED"/>
    <property type="match status" value="1"/>
</dbReference>
<evidence type="ECO:0000256" key="10">
    <source>
        <dbReference type="ARBA" id="ARBA00023239"/>
    </source>
</evidence>
<dbReference type="InterPro" id="IPR008210">
    <property type="entry name" value="PEP_carboxykinase_N"/>
</dbReference>
<dbReference type="GO" id="GO:0033993">
    <property type="term" value="P:response to lipid"/>
    <property type="evidence" value="ECO:0007669"/>
    <property type="project" value="TreeGrafter"/>
</dbReference>
<comment type="cofactor">
    <cofactor evidence="1">
        <name>Mn(2+)</name>
        <dbReference type="ChEBI" id="CHEBI:29035"/>
    </cofactor>
</comment>
<dbReference type="HAMAP" id="MF_00452">
    <property type="entry name" value="PEPCK_GTP"/>
    <property type="match status" value="1"/>
</dbReference>
<dbReference type="EMBL" id="VXIV02003218">
    <property type="protein sequence ID" value="KAF6019610.1"/>
    <property type="molecule type" value="Genomic_DNA"/>
</dbReference>
<keyword evidence="7" id="KW-0210">Decarboxylase</keyword>
<dbReference type="GO" id="GO:0046327">
    <property type="term" value="P:glycerol biosynthetic process from pyruvate"/>
    <property type="evidence" value="ECO:0007669"/>
    <property type="project" value="TreeGrafter"/>
</dbReference>
<dbReference type="Proteomes" id="UP000593567">
    <property type="component" value="Unassembled WGS sequence"/>
</dbReference>
<dbReference type="InterPro" id="IPR035078">
    <property type="entry name" value="PEP_carboxykinase_GTP_N"/>
</dbReference>
<dbReference type="Pfam" id="PF00821">
    <property type="entry name" value="PEPCK_GTP"/>
    <property type="match status" value="1"/>
</dbReference>
<dbReference type="FunFam" id="3.40.449.10:FF:000003">
    <property type="entry name" value="Phosphoenolpyruvate carboxykinase, cytosolic [GTP]"/>
    <property type="match status" value="1"/>
</dbReference>